<evidence type="ECO:0000313" key="4">
    <source>
        <dbReference type="Proteomes" id="UP001212841"/>
    </source>
</evidence>
<protein>
    <submittedName>
        <fullName evidence="3">Uncharacterized protein</fullName>
    </submittedName>
</protein>
<dbReference type="Proteomes" id="UP001212841">
    <property type="component" value="Unassembled WGS sequence"/>
</dbReference>
<keyword evidence="2" id="KW-0732">Signal</keyword>
<reference evidence="3" key="1">
    <citation type="submission" date="2020-05" db="EMBL/GenBank/DDBJ databases">
        <title>Phylogenomic resolution of chytrid fungi.</title>
        <authorList>
            <person name="Stajich J.E."/>
            <person name="Amses K."/>
            <person name="Simmons R."/>
            <person name="Seto K."/>
            <person name="Myers J."/>
            <person name="Bonds A."/>
            <person name="Quandt C.A."/>
            <person name="Barry K."/>
            <person name="Liu P."/>
            <person name="Grigoriev I."/>
            <person name="Longcore J.E."/>
            <person name="James T.Y."/>
        </authorList>
    </citation>
    <scope>NUCLEOTIDE SEQUENCE</scope>
    <source>
        <strain evidence="3">JEL0318</strain>
    </source>
</reference>
<proteinExistence type="predicted"/>
<feature type="region of interest" description="Disordered" evidence="1">
    <location>
        <begin position="671"/>
        <end position="730"/>
    </location>
</feature>
<feature type="non-terminal residue" evidence="3">
    <location>
        <position position="730"/>
    </location>
</feature>
<organism evidence="3 4">
    <name type="scientific">Rhizophlyctis rosea</name>
    <dbReference type="NCBI Taxonomy" id="64517"/>
    <lineage>
        <taxon>Eukaryota</taxon>
        <taxon>Fungi</taxon>
        <taxon>Fungi incertae sedis</taxon>
        <taxon>Chytridiomycota</taxon>
        <taxon>Chytridiomycota incertae sedis</taxon>
        <taxon>Chytridiomycetes</taxon>
        <taxon>Rhizophlyctidales</taxon>
        <taxon>Rhizophlyctidaceae</taxon>
        <taxon>Rhizophlyctis</taxon>
    </lineage>
</organism>
<dbReference type="EMBL" id="JADGJD010000392">
    <property type="protein sequence ID" value="KAJ3051468.1"/>
    <property type="molecule type" value="Genomic_DNA"/>
</dbReference>
<evidence type="ECO:0000256" key="2">
    <source>
        <dbReference type="SAM" id="SignalP"/>
    </source>
</evidence>
<name>A0AAD5X558_9FUNG</name>
<feature type="compositionally biased region" description="Gly residues" evidence="1">
    <location>
        <begin position="719"/>
        <end position="730"/>
    </location>
</feature>
<accession>A0AAD5X558</accession>
<gene>
    <name evidence="3" type="ORF">HK097_007513</name>
</gene>
<sequence length="730" mass="72155">MLNMQSLNALGLSGLNALAGLGGLGMLVGGPAPPPAGQVPAQIPTIQTQQLIGQGQSTAQATQQAQAQQAIAVGQALAAFSKYNSGAGSTSSVAQPKQAGTQNAFSPAALANVLAALQGTPSPGGKTPAAGQTVGSTGGVATTTITTSPMPVTTSNTSTTAASTSVVTPAPVLIGTVAGTNAVGSIANAGSVAAPPLSVSAVVTPAATAATATAPTPLQMPLPVQFQQAQSAAGMNSFLAMFTNAANALRVNNSQPAAAPTAWKPVPIQQSVSQPSMNTVLGTSDKTSTTATTTNGNMNQAQNLNPNIVANILAAAGAGPSTSQRVNVPTATPVGVPMGLMGMNMNMMNMPIGMNLGMMNIAAVGVKGPNGSTQPQYVAVPVPAGMTPAQLQALLAGGVITTAPGPSLGQPQLPVLSNFVGGPTIPAPTTASPPAPKATTSMIVSSPASVATTSSTVPAAPVLVQTNSQPISGGHNVAAQVKPIITPLPLLNLAQPSVQPAPPAALTLPYGKLPTLDSSVSGTGMSGYPSLLNLAPQKVPLVAIDGDLDSEEEEKAKNGQVSVAGSTLAPAIPPVLDSLNSVRLPSSTSVVPTLPIPIVSEPQAAPLPEALKVEVDMDVDKTPVAYEGDEIAAMEAKPMVGEEGIGDNAVGPVKDEVGDEMGGITMTGLAEDSGVDEDEESLTQALSDPGTESDEIDDTSAGITPTWGRGKGKSVPFGAGVGRGGGKVRP</sequence>
<keyword evidence="4" id="KW-1185">Reference proteome</keyword>
<evidence type="ECO:0000313" key="3">
    <source>
        <dbReference type="EMBL" id="KAJ3051468.1"/>
    </source>
</evidence>
<dbReference type="AlphaFoldDB" id="A0AAD5X558"/>
<feature type="chain" id="PRO_5042085264" evidence="2">
    <location>
        <begin position="20"/>
        <end position="730"/>
    </location>
</feature>
<comment type="caution">
    <text evidence="3">The sequence shown here is derived from an EMBL/GenBank/DDBJ whole genome shotgun (WGS) entry which is preliminary data.</text>
</comment>
<feature type="signal peptide" evidence="2">
    <location>
        <begin position="1"/>
        <end position="19"/>
    </location>
</feature>
<evidence type="ECO:0000256" key="1">
    <source>
        <dbReference type="SAM" id="MobiDB-lite"/>
    </source>
</evidence>